<dbReference type="PANTHER" id="PTHR30008">
    <property type="entry name" value="EXODEOXYRIBONUCLEASE 7 LARGE SUBUNIT"/>
    <property type="match status" value="1"/>
</dbReference>
<sequence length="413" mass="45017">MTDEDGVLNPDLVTPARTSTDLDPWPVATLGQKLKDYIARLGTVWIEGEISQLSNKGTSFFADIKDLKLEARVSVHSWNPGSLPKDLKVGDRVIALVKPEFWPKSGKLSLNVFEIRKVGLGDLLERIERLRQLFISEGLTDPARKQDLPFLPNCIGLITGKDSDAEKDVLQNVSRRWSEAKFRVINTKVQGDAAAAEVIAAVKTLDADPEVDVIVIARGGGAFMDLVVFSDEALCRAVAACQTPVVSAIGHEADSPLLDIVADVRASTPTDAAKLVVPDVALERSRIQEALARMLTRISQFISTQSDLIAQLRSRPMLANPFGFIDDQSVELDRERNAVRVAINLTLERAAAELSSQTQVLRSLSPQSTLDRGYSVVRDDKGHVLGDAAKIKAGQKLKIRLAKGEIDATADKN</sequence>
<dbReference type="GO" id="GO:0003676">
    <property type="term" value="F:nucleic acid binding"/>
    <property type="evidence" value="ECO:0007669"/>
    <property type="project" value="InterPro"/>
</dbReference>
<dbReference type="CDD" id="cd04489">
    <property type="entry name" value="ExoVII_LU_OBF"/>
    <property type="match status" value="1"/>
</dbReference>
<keyword evidence="4" id="KW-0269">Exonuclease</keyword>
<dbReference type="InterPro" id="IPR025824">
    <property type="entry name" value="OB-fold_nuc-bd_dom"/>
</dbReference>
<feature type="domain" description="OB-fold nucleic acid binding" evidence="6">
    <location>
        <begin position="26"/>
        <end position="116"/>
    </location>
</feature>
<evidence type="ECO:0000256" key="1">
    <source>
        <dbReference type="ARBA" id="ARBA00022490"/>
    </source>
</evidence>
<evidence type="ECO:0000259" key="6">
    <source>
        <dbReference type="Pfam" id="PF13742"/>
    </source>
</evidence>
<dbReference type="EMBL" id="CAEZSH010000130">
    <property type="protein sequence ID" value="CAB4544848.1"/>
    <property type="molecule type" value="Genomic_DNA"/>
</dbReference>
<dbReference type="Pfam" id="PF02601">
    <property type="entry name" value="Exonuc_VII_L"/>
    <property type="match status" value="1"/>
</dbReference>
<keyword evidence="1" id="KW-0963">Cytoplasm</keyword>
<evidence type="ECO:0000259" key="5">
    <source>
        <dbReference type="Pfam" id="PF02601"/>
    </source>
</evidence>
<name>A0A6J6C3K7_9ZZZZ</name>
<gene>
    <name evidence="7" type="ORF">UFOPK1410_00898</name>
</gene>
<dbReference type="HAMAP" id="MF_00378">
    <property type="entry name" value="Exonuc_7_L"/>
    <property type="match status" value="1"/>
</dbReference>
<organism evidence="7">
    <name type="scientific">freshwater metagenome</name>
    <dbReference type="NCBI Taxonomy" id="449393"/>
    <lineage>
        <taxon>unclassified sequences</taxon>
        <taxon>metagenomes</taxon>
        <taxon>ecological metagenomes</taxon>
    </lineage>
</organism>
<dbReference type="NCBIfam" id="TIGR00237">
    <property type="entry name" value="xseA"/>
    <property type="match status" value="1"/>
</dbReference>
<dbReference type="Pfam" id="PF13742">
    <property type="entry name" value="tRNA_anti_2"/>
    <property type="match status" value="1"/>
</dbReference>
<keyword evidence="3" id="KW-0378">Hydrolase</keyword>
<dbReference type="GO" id="GO:0009318">
    <property type="term" value="C:exodeoxyribonuclease VII complex"/>
    <property type="evidence" value="ECO:0007669"/>
    <property type="project" value="InterPro"/>
</dbReference>
<evidence type="ECO:0000313" key="7">
    <source>
        <dbReference type="EMBL" id="CAB4544848.1"/>
    </source>
</evidence>
<evidence type="ECO:0000256" key="2">
    <source>
        <dbReference type="ARBA" id="ARBA00022722"/>
    </source>
</evidence>
<dbReference type="PANTHER" id="PTHR30008:SF0">
    <property type="entry name" value="EXODEOXYRIBONUCLEASE 7 LARGE SUBUNIT"/>
    <property type="match status" value="1"/>
</dbReference>
<dbReference type="AlphaFoldDB" id="A0A6J6C3K7"/>
<feature type="domain" description="Exonuclease VII large subunit C-terminal" evidence="5">
    <location>
        <begin position="140"/>
        <end position="336"/>
    </location>
</feature>
<evidence type="ECO:0000256" key="3">
    <source>
        <dbReference type="ARBA" id="ARBA00022801"/>
    </source>
</evidence>
<dbReference type="GO" id="GO:0006308">
    <property type="term" value="P:DNA catabolic process"/>
    <property type="evidence" value="ECO:0007669"/>
    <property type="project" value="InterPro"/>
</dbReference>
<dbReference type="GO" id="GO:0008855">
    <property type="term" value="F:exodeoxyribonuclease VII activity"/>
    <property type="evidence" value="ECO:0007669"/>
    <property type="project" value="InterPro"/>
</dbReference>
<keyword evidence="2" id="KW-0540">Nuclease</keyword>
<dbReference type="InterPro" id="IPR020579">
    <property type="entry name" value="Exonuc_VII_lsu_C"/>
</dbReference>
<evidence type="ECO:0000256" key="4">
    <source>
        <dbReference type="ARBA" id="ARBA00022839"/>
    </source>
</evidence>
<accession>A0A6J6C3K7</accession>
<protein>
    <submittedName>
        <fullName evidence="7">Unannotated protein</fullName>
    </submittedName>
</protein>
<proteinExistence type="inferred from homology"/>
<dbReference type="InterPro" id="IPR003753">
    <property type="entry name" value="Exonuc_VII_L"/>
</dbReference>
<reference evidence="7" key="1">
    <citation type="submission" date="2020-05" db="EMBL/GenBank/DDBJ databases">
        <authorList>
            <person name="Chiriac C."/>
            <person name="Salcher M."/>
            <person name="Ghai R."/>
            <person name="Kavagutti S V."/>
        </authorList>
    </citation>
    <scope>NUCLEOTIDE SEQUENCE</scope>
</reference>